<dbReference type="Gene3D" id="1.10.10.10">
    <property type="entry name" value="Winged helix-like DNA-binding domain superfamily/Winged helix DNA-binding domain"/>
    <property type="match status" value="1"/>
</dbReference>
<dbReference type="InterPro" id="IPR036388">
    <property type="entry name" value="WH-like_DNA-bd_sf"/>
</dbReference>
<dbReference type="EMBL" id="BAAAPE010000001">
    <property type="protein sequence ID" value="GAA2063666.1"/>
    <property type="molecule type" value="Genomic_DNA"/>
</dbReference>
<comment type="caution">
    <text evidence="2">The sequence shown here is derived from an EMBL/GenBank/DDBJ whole genome shotgun (WGS) entry which is preliminary data.</text>
</comment>
<gene>
    <name evidence="2" type="ORF">GCM10009801_07700</name>
</gene>
<name>A0ABN2VJC9_9ACTN</name>
<dbReference type="SUPFAM" id="SSF46785">
    <property type="entry name" value="Winged helix' DNA-binding domain"/>
    <property type="match status" value="1"/>
</dbReference>
<dbReference type="InterPro" id="IPR000835">
    <property type="entry name" value="HTH_MarR-typ"/>
</dbReference>
<dbReference type="InterPro" id="IPR036390">
    <property type="entry name" value="WH_DNA-bd_sf"/>
</dbReference>
<dbReference type="RefSeq" id="WP_344523900.1">
    <property type="nucleotide sequence ID" value="NZ_BAAAPE010000001.1"/>
</dbReference>
<dbReference type="SMART" id="SM00347">
    <property type="entry name" value="HTH_MARR"/>
    <property type="match status" value="1"/>
</dbReference>
<dbReference type="InterPro" id="IPR039422">
    <property type="entry name" value="MarR/SlyA-like"/>
</dbReference>
<evidence type="ECO:0000259" key="1">
    <source>
        <dbReference type="PROSITE" id="PS50995"/>
    </source>
</evidence>
<organism evidence="2 3">
    <name type="scientific">Streptomyces albiaxialis</name>
    <dbReference type="NCBI Taxonomy" id="329523"/>
    <lineage>
        <taxon>Bacteria</taxon>
        <taxon>Bacillati</taxon>
        <taxon>Actinomycetota</taxon>
        <taxon>Actinomycetes</taxon>
        <taxon>Kitasatosporales</taxon>
        <taxon>Streptomycetaceae</taxon>
        <taxon>Streptomyces</taxon>
    </lineage>
</organism>
<dbReference type="Pfam" id="PF12802">
    <property type="entry name" value="MarR_2"/>
    <property type="match status" value="1"/>
</dbReference>
<protein>
    <submittedName>
        <fullName evidence="2">MarR family transcriptional regulator</fullName>
    </submittedName>
</protein>
<evidence type="ECO:0000313" key="2">
    <source>
        <dbReference type="EMBL" id="GAA2063666.1"/>
    </source>
</evidence>
<sequence>MENPAETRWLTPREQQIWRSYMAASLALQARIDRQLKAESGMPVAYYEILVMLSESPGRSLRMTRLAELCNSSRSRLSHAVAALEKLGYVSRCGIAGGDRRAAVAQLTDAGYDALVRAAPGHVNEVRECLFDALSPEQLDALHDISETLRTALDQQRR</sequence>
<dbReference type="PANTHER" id="PTHR33164">
    <property type="entry name" value="TRANSCRIPTIONAL REGULATOR, MARR FAMILY"/>
    <property type="match status" value="1"/>
</dbReference>
<keyword evidence="3" id="KW-1185">Reference proteome</keyword>
<accession>A0ABN2VJC9</accession>
<dbReference type="PROSITE" id="PS50995">
    <property type="entry name" value="HTH_MARR_2"/>
    <property type="match status" value="1"/>
</dbReference>
<reference evidence="2 3" key="1">
    <citation type="journal article" date="2019" name="Int. J. Syst. Evol. Microbiol.">
        <title>The Global Catalogue of Microorganisms (GCM) 10K type strain sequencing project: providing services to taxonomists for standard genome sequencing and annotation.</title>
        <authorList>
            <consortium name="The Broad Institute Genomics Platform"/>
            <consortium name="The Broad Institute Genome Sequencing Center for Infectious Disease"/>
            <person name="Wu L."/>
            <person name="Ma J."/>
        </authorList>
    </citation>
    <scope>NUCLEOTIDE SEQUENCE [LARGE SCALE GENOMIC DNA]</scope>
    <source>
        <strain evidence="2 3">JCM 15478</strain>
    </source>
</reference>
<proteinExistence type="predicted"/>
<feature type="domain" description="HTH marR-type" evidence="1">
    <location>
        <begin position="14"/>
        <end position="151"/>
    </location>
</feature>
<evidence type="ECO:0000313" key="3">
    <source>
        <dbReference type="Proteomes" id="UP001500016"/>
    </source>
</evidence>
<dbReference type="Proteomes" id="UP001500016">
    <property type="component" value="Unassembled WGS sequence"/>
</dbReference>
<dbReference type="PANTHER" id="PTHR33164:SF99">
    <property type="entry name" value="MARR FAMILY REGULATORY PROTEIN"/>
    <property type="match status" value="1"/>
</dbReference>